<dbReference type="Gene3D" id="2.160.20.10">
    <property type="entry name" value="Single-stranded right-handed beta-helix, Pectin lyase-like"/>
    <property type="match status" value="1"/>
</dbReference>
<evidence type="ECO:0000259" key="2">
    <source>
        <dbReference type="Pfam" id="PF18962"/>
    </source>
</evidence>
<organism evidence="3 4">
    <name type="scientific">Flavobacterium faecale</name>
    <dbReference type="NCBI Taxonomy" id="1355330"/>
    <lineage>
        <taxon>Bacteria</taxon>
        <taxon>Pseudomonadati</taxon>
        <taxon>Bacteroidota</taxon>
        <taxon>Flavobacteriia</taxon>
        <taxon>Flavobacteriales</taxon>
        <taxon>Flavobacteriaceae</taxon>
        <taxon>Flavobacterium</taxon>
    </lineage>
</organism>
<dbReference type="AlphaFoldDB" id="A0A2S1LII0"/>
<keyword evidence="4" id="KW-1185">Reference proteome</keyword>
<name>A0A2S1LII0_9FLAO</name>
<dbReference type="RefSeq" id="WP_108742185.1">
    <property type="nucleotide sequence ID" value="NZ_CP020918.1"/>
</dbReference>
<dbReference type="KEGG" id="ffa:FFWV33_18010"/>
<feature type="domain" description="Secretion system C-terminal sorting" evidence="2">
    <location>
        <begin position="518"/>
        <end position="585"/>
    </location>
</feature>
<evidence type="ECO:0000256" key="1">
    <source>
        <dbReference type="ARBA" id="ARBA00022729"/>
    </source>
</evidence>
<dbReference type="EMBL" id="CP020918">
    <property type="protein sequence ID" value="AWG23286.1"/>
    <property type="molecule type" value="Genomic_DNA"/>
</dbReference>
<gene>
    <name evidence="3" type="ORF">FFWV33_18010</name>
</gene>
<evidence type="ECO:0000313" key="3">
    <source>
        <dbReference type="EMBL" id="AWG23286.1"/>
    </source>
</evidence>
<dbReference type="InterPro" id="IPR026444">
    <property type="entry name" value="Secre_tail"/>
</dbReference>
<dbReference type="SUPFAM" id="SSF51126">
    <property type="entry name" value="Pectin lyase-like"/>
    <property type="match status" value="1"/>
</dbReference>
<accession>A0A2S1LII0</accession>
<proteinExistence type="predicted"/>
<dbReference type="OrthoDB" id="9764804at2"/>
<evidence type="ECO:0000313" key="4">
    <source>
        <dbReference type="Proteomes" id="UP000244527"/>
    </source>
</evidence>
<protein>
    <recommendedName>
        <fullName evidence="2">Secretion system C-terminal sorting domain-containing protein</fullName>
    </recommendedName>
</protein>
<dbReference type="Proteomes" id="UP000244527">
    <property type="component" value="Chromosome"/>
</dbReference>
<reference evidence="3 4" key="1">
    <citation type="submission" date="2017-04" db="EMBL/GenBank/DDBJ databases">
        <title>Compelte genome sequence of WV33.</title>
        <authorList>
            <person name="Lee P.C."/>
        </authorList>
    </citation>
    <scope>NUCLEOTIDE SEQUENCE [LARGE SCALE GENOMIC DNA]</scope>
    <source>
        <strain evidence="3 4">WV33</strain>
    </source>
</reference>
<dbReference type="InterPro" id="IPR012334">
    <property type="entry name" value="Pectin_lyas_fold"/>
</dbReference>
<dbReference type="Pfam" id="PF18962">
    <property type="entry name" value="Por_Secre_tail"/>
    <property type="match status" value="1"/>
</dbReference>
<dbReference type="InterPro" id="IPR011050">
    <property type="entry name" value="Pectin_lyase_fold/virulence"/>
</dbReference>
<sequence length="586" mass="62898">MNNFSTKKSFKLVLFLLLANFTVVMGQAPLIPYVFTGTVNVAFTRTLAPATNVDSDSTAALQALINEVSANIGGGTVLVSAGTYRFKNIYLKSNVFLLFDKAAIIKPFFSNGNKSQSMTIFNVGNSYDDGTLDVVLNVKVGCTNCGTDEKVTIDADGALGNYKAFGIAQVQDFSISKFLILDNATKIAGITFSPSFKGFYSIELYTNSGTQVFNADGSPAMHNIPTGVSWSPLNGEMKDLEIQNAHPGYGLVQAQSCRNISFKNCTAQGGSTLRLETGATIALLPSNIDADLGVVNDIYAEGITSINGRNAMLFQPHSRINGRVVAKNIRSIGSAFAVYAPTGFLDADIGKNLLDADPNYIEGYYKDITIDDVVATYSSTTAQLESDFQFYPQVYRNQSPLNSLPLFNNDPKLKVGPSIAVIGHRSVDNVAQQKQFENGSIVATGTRSDPMGGKFYMKMTNISGIGFTDPAAACSAMLHSAEGYPSMLFGDDFSFGFNYDCSNLGTDSFELGNKITVVPNPATTTVTVTAPIDSKINIYNTLGALLKSVQSNNLQSKINVSDLSAGIYFVEISLAGERTVRKLIVE</sequence>
<keyword evidence="1" id="KW-0732">Signal</keyword>
<dbReference type="NCBIfam" id="TIGR04183">
    <property type="entry name" value="Por_Secre_tail"/>
    <property type="match status" value="1"/>
</dbReference>